<keyword evidence="2" id="KW-0812">Transmembrane</keyword>
<reference evidence="3 4" key="1">
    <citation type="submission" date="2020-03" db="EMBL/GenBank/DDBJ databases">
        <title>Rubrivivax benzoatilyticus JA2 (sequenced after 10 years sub-culturing).</title>
        <authorList>
            <person name="Gupta D."/>
            <person name="Chintalapati S."/>
            <person name="Chintalapati V.R."/>
        </authorList>
    </citation>
    <scope>NUCLEOTIDE SEQUENCE [LARGE SCALE GENOMIC DNA]</scope>
    <source>
        <strain evidence="3 4">JA2-Mal</strain>
    </source>
</reference>
<proteinExistence type="predicted"/>
<feature type="transmembrane region" description="Helical" evidence="2">
    <location>
        <begin position="30"/>
        <end position="49"/>
    </location>
</feature>
<keyword evidence="2" id="KW-1133">Transmembrane helix</keyword>
<gene>
    <name evidence="3" type="ORF">G7087_08990</name>
</gene>
<evidence type="ECO:0000313" key="3">
    <source>
        <dbReference type="EMBL" id="NHK98507.1"/>
    </source>
</evidence>
<dbReference type="Proteomes" id="UP000802098">
    <property type="component" value="Unassembled WGS sequence"/>
</dbReference>
<dbReference type="RefSeq" id="WP_029718375.1">
    <property type="nucleotide sequence ID" value="NZ_JAAOCD010000003.1"/>
</dbReference>
<evidence type="ECO:0000256" key="2">
    <source>
        <dbReference type="SAM" id="Phobius"/>
    </source>
</evidence>
<sequence length="86" mass="9027">MYIVAIAWIYVVLMMALAEALSVHGSVLGAIVTFTMYGVLPLAIVLYIMGTPARRRARRAAEASAATPDGGGHAAGDPVATERKEP</sequence>
<organism evidence="3 4">
    <name type="scientific">Rubrivivax benzoatilyticus</name>
    <dbReference type="NCBI Taxonomy" id="316997"/>
    <lineage>
        <taxon>Bacteria</taxon>
        <taxon>Pseudomonadati</taxon>
        <taxon>Pseudomonadota</taxon>
        <taxon>Betaproteobacteria</taxon>
        <taxon>Burkholderiales</taxon>
        <taxon>Sphaerotilaceae</taxon>
        <taxon>Rubrivivax</taxon>
    </lineage>
</organism>
<dbReference type="EMBL" id="JAAOCD010000003">
    <property type="protein sequence ID" value="NHK98507.1"/>
    <property type="molecule type" value="Genomic_DNA"/>
</dbReference>
<comment type="caution">
    <text evidence="3">The sequence shown here is derived from an EMBL/GenBank/DDBJ whole genome shotgun (WGS) entry which is preliminary data.</text>
</comment>
<keyword evidence="4" id="KW-1185">Reference proteome</keyword>
<name>A0ABX0HU01_9BURK</name>
<evidence type="ECO:0000313" key="4">
    <source>
        <dbReference type="Proteomes" id="UP000802098"/>
    </source>
</evidence>
<evidence type="ECO:0000256" key="1">
    <source>
        <dbReference type="SAM" id="MobiDB-lite"/>
    </source>
</evidence>
<accession>A0ABX0HU01</accession>
<evidence type="ECO:0008006" key="5">
    <source>
        <dbReference type="Google" id="ProtNLM"/>
    </source>
</evidence>
<keyword evidence="2" id="KW-0472">Membrane</keyword>
<feature type="region of interest" description="Disordered" evidence="1">
    <location>
        <begin position="59"/>
        <end position="86"/>
    </location>
</feature>
<protein>
    <recommendedName>
        <fullName evidence="5">Transmembrane protein</fullName>
    </recommendedName>
</protein>